<evidence type="ECO:0000313" key="3">
    <source>
        <dbReference type="EMBL" id="PKA66029.1"/>
    </source>
</evidence>
<dbReference type="GO" id="GO:0000774">
    <property type="term" value="F:adenyl-nucleotide exchange factor activity"/>
    <property type="evidence" value="ECO:0007669"/>
    <property type="project" value="TreeGrafter"/>
</dbReference>
<dbReference type="InterPro" id="IPR039773">
    <property type="entry name" value="BAG_chaperone_regulator"/>
</dbReference>
<dbReference type="GO" id="GO:0005737">
    <property type="term" value="C:cytoplasm"/>
    <property type="evidence" value="ECO:0007669"/>
    <property type="project" value="TreeGrafter"/>
</dbReference>
<dbReference type="Pfam" id="PF02179">
    <property type="entry name" value="BAG"/>
    <property type="match status" value="1"/>
</dbReference>
<gene>
    <name evidence="3" type="primary">BAG3</name>
    <name evidence="3" type="ORF">AXF42_Ash010438</name>
</gene>
<dbReference type="SUPFAM" id="SSF63491">
    <property type="entry name" value="BAG domain"/>
    <property type="match status" value="1"/>
</dbReference>
<evidence type="ECO:0000256" key="1">
    <source>
        <dbReference type="ARBA" id="ARBA00023186"/>
    </source>
</evidence>
<dbReference type="PANTHER" id="PTHR12329">
    <property type="entry name" value="BCL2-ASSOCIATED ATHANOGENE"/>
    <property type="match status" value="1"/>
</dbReference>
<dbReference type="InterPro" id="IPR036533">
    <property type="entry name" value="BAG_dom_sf"/>
</dbReference>
<dbReference type="GO" id="GO:0051087">
    <property type="term" value="F:protein-folding chaperone binding"/>
    <property type="evidence" value="ECO:0007669"/>
    <property type="project" value="InterPro"/>
</dbReference>
<dbReference type="OrthoDB" id="417450at2759"/>
<protein>
    <submittedName>
        <fullName evidence="3">BAG family molecular chaperone regulator 3</fullName>
    </submittedName>
</protein>
<dbReference type="AlphaFoldDB" id="A0A2I0BE07"/>
<dbReference type="STRING" id="1088818.A0A2I0BE07"/>
<keyword evidence="4" id="KW-1185">Reference proteome</keyword>
<dbReference type="SMART" id="SM00213">
    <property type="entry name" value="UBQ"/>
    <property type="match status" value="1"/>
</dbReference>
<proteinExistence type="predicted"/>
<dbReference type="GO" id="GO:0050821">
    <property type="term" value="P:protein stabilization"/>
    <property type="evidence" value="ECO:0007669"/>
    <property type="project" value="TreeGrafter"/>
</dbReference>
<dbReference type="InterPro" id="IPR029071">
    <property type="entry name" value="Ubiquitin-like_domsf"/>
</dbReference>
<evidence type="ECO:0000313" key="4">
    <source>
        <dbReference type="Proteomes" id="UP000236161"/>
    </source>
</evidence>
<name>A0A2I0BE07_9ASPA</name>
<organism evidence="3 4">
    <name type="scientific">Apostasia shenzhenica</name>
    <dbReference type="NCBI Taxonomy" id="1088818"/>
    <lineage>
        <taxon>Eukaryota</taxon>
        <taxon>Viridiplantae</taxon>
        <taxon>Streptophyta</taxon>
        <taxon>Embryophyta</taxon>
        <taxon>Tracheophyta</taxon>
        <taxon>Spermatophyta</taxon>
        <taxon>Magnoliopsida</taxon>
        <taxon>Liliopsida</taxon>
        <taxon>Asparagales</taxon>
        <taxon>Orchidaceae</taxon>
        <taxon>Apostasioideae</taxon>
        <taxon>Apostasia</taxon>
    </lineage>
</organism>
<dbReference type="Gene3D" id="3.10.20.90">
    <property type="entry name" value="Phosphatidylinositol 3-kinase Catalytic Subunit, Chain A, domain 1"/>
    <property type="match status" value="1"/>
</dbReference>
<accession>A0A2I0BE07</accession>
<dbReference type="PANTHER" id="PTHR12329:SF17">
    <property type="entry name" value="OS04G0619900 PROTEIN"/>
    <property type="match status" value="1"/>
</dbReference>
<sequence length="249" mass="27809">MVRSSPFGDGSGGTAADAAAEMEWEIRPGGMLVQKRVVRAVTPPPPMVRLRITFRDAKIEVSVGSQGTFLELKKVLEVETGLRPAEQRLIYKGKERENGEYLDRCGVKDRSKLVVVEDPLSRELRNIEMRRNAKLQSAARAISSLCLEVDKLAAQVKTIEKSISTGNKVPELQISGLIELFMRQAVKLDTIPAEGDASFQKTLQAERVQKCVEVLDVLEISNSRLKPVVVTTKWETFDPPSTTHWEFFD</sequence>
<dbReference type="Pfam" id="PF00240">
    <property type="entry name" value="ubiquitin"/>
    <property type="match status" value="1"/>
</dbReference>
<feature type="domain" description="Ubiquitin-like" evidence="2">
    <location>
        <begin position="50"/>
        <end position="116"/>
    </location>
</feature>
<reference evidence="3 4" key="1">
    <citation type="journal article" date="2017" name="Nature">
        <title>The Apostasia genome and the evolution of orchids.</title>
        <authorList>
            <person name="Zhang G.Q."/>
            <person name="Liu K.W."/>
            <person name="Li Z."/>
            <person name="Lohaus R."/>
            <person name="Hsiao Y.Y."/>
            <person name="Niu S.C."/>
            <person name="Wang J.Y."/>
            <person name="Lin Y.C."/>
            <person name="Xu Q."/>
            <person name="Chen L.J."/>
            <person name="Yoshida K."/>
            <person name="Fujiwara S."/>
            <person name="Wang Z.W."/>
            <person name="Zhang Y.Q."/>
            <person name="Mitsuda N."/>
            <person name="Wang M."/>
            <person name="Liu G.H."/>
            <person name="Pecoraro L."/>
            <person name="Huang H.X."/>
            <person name="Xiao X.J."/>
            <person name="Lin M."/>
            <person name="Wu X.Y."/>
            <person name="Wu W.L."/>
            <person name="Chen Y.Y."/>
            <person name="Chang S.B."/>
            <person name="Sakamoto S."/>
            <person name="Ohme-Takagi M."/>
            <person name="Yagi M."/>
            <person name="Zeng S.J."/>
            <person name="Shen C.Y."/>
            <person name="Yeh C.M."/>
            <person name="Luo Y.B."/>
            <person name="Tsai W.C."/>
            <person name="Van de Peer Y."/>
            <person name="Liu Z.J."/>
        </authorList>
    </citation>
    <scope>NUCLEOTIDE SEQUENCE [LARGE SCALE GENOMIC DNA]</scope>
    <source>
        <strain evidence="4">cv. Shenzhen</strain>
        <tissue evidence="3">Stem</tissue>
    </source>
</reference>
<dbReference type="Proteomes" id="UP000236161">
    <property type="component" value="Unassembled WGS sequence"/>
</dbReference>
<dbReference type="SUPFAM" id="SSF54236">
    <property type="entry name" value="Ubiquitin-like"/>
    <property type="match status" value="1"/>
</dbReference>
<dbReference type="PROSITE" id="PS50053">
    <property type="entry name" value="UBIQUITIN_2"/>
    <property type="match status" value="1"/>
</dbReference>
<dbReference type="InterPro" id="IPR000626">
    <property type="entry name" value="Ubiquitin-like_dom"/>
</dbReference>
<evidence type="ECO:0000259" key="2">
    <source>
        <dbReference type="PROSITE" id="PS50053"/>
    </source>
</evidence>
<dbReference type="Gene3D" id="1.20.58.120">
    <property type="entry name" value="BAG domain"/>
    <property type="match status" value="1"/>
</dbReference>
<dbReference type="InterPro" id="IPR003103">
    <property type="entry name" value="BAG_domain"/>
</dbReference>
<keyword evidence="1" id="KW-0143">Chaperone</keyword>
<dbReference type="EMBL" id="KZ451888">
    <property type="protein sequence ID" value="PKA66029.1"/>
    <property type="molecule type" value="Genomic_DNA"/>
</dbReference>